<accession>A0A9D4FD17</accession>
<evidence type="ECO:0000313" key="1">
    <source>
        <dbReference type="EMBL" id="KAH3796062.1"/>
    </source>
</evidence>
<gene>
    <name evidence="1" type="ORF">DPMN_149628</name>
</gene>
<sequence length="67" mass="8061">MVKRNFRSSVNIANTRRYSEPDIRGDHELVIMTFKLQIERVKKIDITNITFILERLSNPEEQKPFKR</sequence>
<organism evidence="1 2">
    <name type="scientific">Dreissena polymorpha</name>
    <name type="common">Zebra mussel</name>
    <name type="synonym">Mytilus polymorpha</name>
    <dbReference type="NCBI Taxonomy" id="45954"/>
    <lineage>
        <taxon>Eukaryota</taxon>
        <taxon>Metazoa</taxon>
        <taxon>Spiralia</taxon>
        <taxon>Lophotrochozoa</taxon>
        <taxon>Mollusca</taxon>
        <taxon>Bivalvia</taxon>
        <taxon>Autobranchia</taxon>
        <taxon>Heteroconchia</taxon>
        <taxon>Euheterodonta</taxon>
        <taxon>Imparidentia</taxon>
        <taxon>Neoheterodontei</taxon>
        <taxon>Myida</taxon>
        <taxon>Dreissenoidea</taxon>
        <taxon>Dreissenidae</taxon>
        <taxon>Dreissena</taxon>
    </lineage>
</organism>
<reference evidence="1" key="1">
    <citation type="journal article" date="2019" name="bioRxiv">
        <title>The Genome of the Zebra Mussel, Dreissena polymorpha: A Resource for Invasive Species Research.</title>
        <authorList>
            <person name="McCartney M.A."/>
            <person name="Auch B."/>
            <person name="Kono T."/>
            <person name="Mallez S."/>
            <person name="Zhang Y."/>
            <person name="Obille A."/>
            <person name="Becker A."/>
            <person name="Abrahante J.E."/>
            <person name="Garbe J."/>
            <person name="Badalamenti J.P."/>
            <person name="Herman A."/>
            <person name="Mangelson H."/>
            <person name="Liachko I."/>
            <person name="Sullivan S."/>
            <person name="Sone E.D."/>
            <person name="Koren S."/>
            <person name="Silverstein K.A.T."/>
            <person name="Beckman K.B."/>
            <person name="Gohl D.M."/>
        </authorList>
    </citation>
    <scope>NUCLEOTIDE SEQUENCE</scope>
    <source>
        <strain evidence="1">Duluth1</strain>
        <tissue evidence="1">Whole animal</tissue>
    </source>
</reference>
<dbReference type="Proteomes" id="UP000828390">
    <property type="component" value="Unassembled WGS sequence"/>
</dbReference>
<name>A0A9D4FD17_DREPO</name>
<dbReference type="AlphaFoldDB" id="A0A9D4FD17"/>
<protein>
    <submittedName>
        <fullName evidence="1">Uncharacterized protein</fullName>
    </submittedName>
</protein>
<keyword evidence="2" id="KW-1185">Reference proteome</keyword>
<comment type="caution">
    <text evidence="1">The sequence shown here is derived from an EMBL/GenBank/DDBJ whole genome shotgun (WGS) entry which is preliminary data.</text>
</comment>
<reference evidence="1" key="2">
    <citation type="submission" date="2020-11" db="EMBL/GenBank/DDBJ databases">
        <authorList>
            <person name="McCartney M.A."/>
            <person name="Auch B."/>
            <person name="Kono T."/>
            <person name="Mallez S."/>
            <person name="Becker A."/>
            <person name="Gohl D.M."/>
            <person name="Silverstein K.A.T."/>
            <person name="Koren S."/>
            <person name="Bechman K.B."/>
            <person name="Herman A."/>
            <person name="Abrahante J.E."/>
            <person name="Garbe J."/>
        </authorList>
    </citation>
    <scope>NUCLEOTIDE SEQUENCE</scope>
    <source>
        <strain evidence="1">Duluth1</strain>
        <tissue evidence="1">Whole animal</tissue>
    </source>
</reference>
<dbReference type="EMBL" id="JAIWYP010000007">
    <property type="protein sequence ID" value="KAH3796062.1"/>
    <property type="molecule type" value="Genomic_DNA"/>
</dbReference>
<proteinExistence type="predicted"/>
<evidence type="ECO:0000313" key="2">
    <source>
        <dbReference type="Proteomes" id="UP000828390"/>
    </source>
</evidence>